<feature type="chain" id="PRO_5021246299" description="SH3 domain-containing protein" evidence="2">
    <location>
        <begin position="21"/>
        <end position="170"/>
    </location>
</feature>
<reference evidence="3 4" key="1">
    <citation type="journal article" date="2019" name="Environ. Microbiol.">
        <title>Species interactions and distinct microbial communities in high Arctic permafrost affected cryosols are associated with the CH4 and CO2 gas fluxes.</title>
        <authorList>
            <person name="Altshuler I."/>
            <person name="Hamel J."/>
            <person name="Turney S."/>
            <person name="Magnuson E."/>
            <person name="Levesque R."/>
            <person name="Greer C."/>
            <person name="Whyte L.G."/>
        </authorList>
    </citation>
    <scope>NUCLEOTIDE SEQUENCE [LARGE SCALE GENOMIC DNA]</scope>
    <source>
        <strain evidence="3 4">S9.3B</strain>
    </source>
</reference>
<gene>
    <name evidence="3" type="ORF">EAH89_11000</name>
</gene>
<proteinExistence type="predicted"/>
<feature type="region of interest" description="Disordered" evidence="1">
    <location>
        <begin position="48"/>
        <end position="81"/>
    </location>
</feature>
<evidence type="ECO:0000313" key="3">
    <source>
        <dbReference type="EMBL" id="TPG57448.1"/>
    </source>
</evidence>
<evidence type="ECO:0000256" key="2">
    <source>
        <dbReference type="SAM" id="SignalP"/>
    </source>
</evidence>
<evidence type="ECO:0000256" key="1">
    <source>
        <dbReference type="SAM" id="MobiDB-lite"/>
    </source>
</evidence>
<sequence>MLCAALLLGGSLPFAHPAAAQYGGMGGIGGVGAMSSMGAMGGSGGIGGPGGMRGPMGGSGGQSRALAPPPPRLRPDTGPRLDAGALLCRSLEDLRRRAALQANPAAAAGPRPDCRTVPSSVPITVVSRVGPGATQVQLGTPGAETGWTDAWLPDRGGMAQAPASATRRSP</sequence>
<dbReference type="Proteomes" id="UP000317078">
    <property type="component" value="Unassembled WGS sequence"/>
</dbReference>
<name>A0A502G6H3_9PROT</name>
<comment type="caution">
    <text evidence="3">The sequence shown here is derived from an EMBL/GenBank/DDBJ whole genome shotgun (WGS) entry which is preliminary data.</text>
</comment>
<keyword evidence="4" id="KW-1185">Reference proteome</keyword>
<accession>A0A502G6H3</accession>
<feature type="region of interest" description="Disordered" evidence="1">
    <location>
        <begin position="133"/>
        <end position="170"/>
    </location>
</feature>
<feature type="signal peptide" evidence="2">
    <location>
        <begin position="1"/>
        <end position="20"/>
    </location>
</feature>
<dbReference type="EMBL" id="RCZP01000008">
    <property type="protein sequence ID" value="TPG57448.1"/>
    <property type="molecule type" value="Genomic_DNA"/>
</dbReference>
<evidence type="ECO:0008006" key="5">
    <source>
        <dbReference type="Google" id="ProtNLM"/>
    </source>
</evidence>
<keyword evidence="2" id="KW-0732">Signal</keyword>
<protein>
    <recommendedName>
        <fullName evidence="5">SH3 domain-containing protein</fullName>
    </recommendedName>
</protein>
<dbReference type="AlphaFoldDB" id="A0A502G6H3"/>
<evidence type="ECO:0000313" key="4">
    <source>
        <dbReference type="Proteomes" id="UP000317078"/>
    </source>
</evidence>
<feature type="compositionally biased region" description="Gly residues" evidence="1">
    <location>
        <begin position="48"/>
        <end position="61"/>
    </location>
</feature>
<organism evidence="3 4">
    <name type="scientific">Muricoccus nepalensis</name>
    <dbReference type="NCBI Taxonomy" id="1854500"/>
    <lineage>
        <taxon>Bacteria</taxon>
        <taxon>Pseudomonadati</taxon>
        <taxon>Pseudomonadota</taxon>
        <taxon>Alphaproteobacteria</taxon>
        <taxon>Acetobacterales</taxon>
        <taxon>Roseomonadaceae</taxon>
        <taxon>Muricoccus</taxon>
    </lineage>
</organism>